<dbReference type="NCBIfam" id="NF005566">
    <property type="entry name" value="PRK07236.1"/>
    <property type="match status" value="1"/>
</dbReference>
<proteinExistence type="predicted"/>
<comment type="caution">
    <text evidence="3">The sequence shown here is derived from an EMBL/GenBank/DDBJ whole genome shotgun (WGS) entry which is preliminary data.</text>
</comment>
<organism evidence="3 4">
    <name type="scientific">Bradyrhizobium macuxiense</name>
    <dbReference type="NCBI Taxonomy" id="1755647"/>
    <lineage>
        <taxon>Bacteria</taxon>
        <taxon>Pseudomonadati</taxon>
        <taxon>Pseudomonadota</taxon>
        <taxon>Alphaproteobacteria</taxon>
        <taxon>Hyphomicrobiales</taxon>
        <taxon>Nitrobacteraceae</taxon>
        <taxon>Bradyrhizobium</taxon>
    </lineage>
</organism>
<evidence type="ECO:0000259" key="2">
    <source>
        <dbReference type="Pfam" id="PF22607"/>
    </source>
</evidence>
<dbReference type="PANTHER" id="PTHR47469">
    <property type="entry name" value="MONOOXYGENASE-LIKE"/>
    <property type="match status" value="1"/>
</dbReference>
<dbReference type="InterPro" id="IPR054707">
    <property type="entry name" value="DhpH_subs-bd"/>
</dbReference>
<evidence type="ECO:0000259" key="1">
    <source>
        <dbReference type="Pfam" id="PF01494"/>
    </source>
</evidence>
<dbReference type="SUPFAM" id="SSF51905">
    <property type="entry name" value="FAD/NAD(P)-binding domain"/>
    <property type="match status" value="1"/>
</dbReference>
<reference evidence="3 4" key="1">
    <citation type="submission" date="2019-06" db="EMBL/GenBank/DDBJ databases">
        <title>Genomic Encyclopedia of Type Strains, Phase IV (KMG-V): Genome sequencing to study the core and pangenomes of soil and plant-associated prokaryotes.</title>
        <authorList>
            <person name="Whitman W."/>
        </authorList>
    </citation>
    <scope>NUCLEOTIDE SEQUENCE [LARGE SCALE GENOMIC DNA]</scope>
    <source>
        <strain evidence="3 4">BR 10355</strain>
    </source>
</reference>
<dbReference type="Gene3D" id="3.50.50.60">
    <property type="entry name" value="FAD/NAD(P)-binding domain"/>
    <property type="match status" value="2"/>
</dbReference>
<evidence type="ECO:0000313" key="3">
    <source>
        <dbReference type="EMBL" id="TWC07192.1"/>
    </source>
</evidence>
<feature type="domain" description="2,6-dihydroxypyridine 3-monooxygenase substrate binding" evidence="2">
    <location>
        <begin position="165"/>
        <end position="290"/>
    </location>
</feature>
<feature type="domain" description="FAD-binding" evidence="1">
    <location>
        <begin position="293"/>
        <end position="358"/>
    </location>
</feature>
<dbReference type="Proteomes" id="UP000321304">
    <property type="component" value="Unassembled WGS sequence"/>
</dbReference>
<feature type="domain" description="FAD-binding" evidence="1">
    <location>
        <begin position="6"/>
        <end position="157"/>
    </location>
</feature>
<dbReference type="PANTHER" id="PTHR47469:SF2">
    <property type="entry name" value="OS06G0597600 PROTEIN"/>
    <property type="match status" value="1"/>
</dbReference>
<sequence>MSRPRALVIGGSLSGLLTANLLRAIGWHVDIFERARGSLAGRGAGLGAQSDLFMVLRQIGIHVDRTMWTEVRSHVCLARSGEPVCQVPVREVTTAWDRLYGALREKFSNGPYQGGMALIRCEQKERSVVALFENGARIEADLLIGADGIRSAVRRQCLPEIEPRYAGYVAWRGIVEENRISPRWRASALQDMAFCLPDGELAFSIPIADRDVVGGRRCMFVWFRPADFDSTLRGWCTDATGYCHGDSIPPPLIRKEVIAELKLTARTLLAPQLAELVASAEQPILSAIFDLETTRMTFGRVVLVGDAAFVARPHVGTSVTKAAQDAWALTDELAKGDMSGALAAYERRRQQAGRELVARGRRLGKHLEPAGAGTRPPIETLLREYGPGGIGAWPSTV</sequence>
<dbReference type="InterPro" id="IPR053212">
    <property type="entry name" value="DHP_3-monooxygenase"/>
</dbReference>
<dbReference type="Pfam" id="PF22607">
    <property type="entry name" value="FAD_binding-like"/>
    <property type="match status" value="1"/>
</dbReference>
<protein>
    <submittedName>
        <fullName evidence="3">2-polyprenyl-6-methoxyphenol hydroxylase-like FAD-dependent oxidoreductase</fullName>
    </submittedName>
</protein>
<keyword evidence="4" id="KW-1185">Reference proteome</keyword>
<dbReference type="EMBL" id="VITY01000001">
    <property type="protein sequence ID" value="TWC07192.1"/>
    <property type="molecule type" value="Genomic_DNA"/>
</dbReference>
<dbReference type="InterPro" id="IPR002938">
    <property type="entry name" value="FAD-bd"/>
</dbReference>
<dbReference type="GO" id="GO:0071949">
    <property type="term" value="F:FAD binding"/>
    <property type="evidence" value="ECO:0007669"/>
    <property type="project" value="InterPro"/>
</dbReference>
<gene>
    <name evidence="3" type="ORF">FBZ93_101483</name>
</gene>
<name>A0A560MII7_9BRAD</name>
<dbReference type="SUPFAM" id="SSF54373">
    <property type="entry name" value="FAD-linked reductases, C-terminal domain"/>
    <property type="match status" value="1"/>
</dbReference>
<dbReference type="AlphaFoldDB" id="A0A560MII7"/>
<evidence type="ECO:0000313" key="4">
    <source>
        <dbReference type="Proteomes" id="UP000321304"/>
    </source>
</evidence>
<dbReference type="PRINTS" id="PR00420">
    <property type="entry name" value="RNGMNOXGNASE"/>
</dbReference>
<dbReference type="Pfam" id="PF01494">
    <property type="entry name" value="FAD_binding_3"/>
    <property type="match status" value="2"/>
</dbReference>
<accession>A0A560MII7</accession>
<dbReference type="InterPro" id="IPR036188">
    <property type="entry name" value="FAD/NAD-bd_sf"/>
</dbReference>